<name>A0A8K0L2Q3_9PEZI</name>
<evidence type="ECO:0000313" key="2">
    <source>
        <dbReference type="Proteomes" id="UP000809789"/>
    </source>
</evidence>
<dbReference type="OrthoDB" id="10387937at2759"/>
<dbReference type="Proteomes" id="UP000809789">
    <property type="component" value="Unassembled WGS sequence"/>
</dbReference>
<comment type="caution">
    <text evidence="1">The sequence shown here is derived from an EMBL/GenBank/DDBJ whole genome shotgun (WGS) entry which is preliminary data.</text>
</comment>
<sequence>MAPRNKSLTGRDCTCQRGLWAMISKCAALVGSLNRDTCRTSSLSNPPKGNGAFGSVLLDVAGLGCIASVAMAPQTSATSVAIPPRTPTKSPVGDGICNVASEIYFECWLAKSETSAEA</sequence>
<keyword evidence="2" id="KW-1185">Reference proteome</keyword>
<gene>
    <name evidence="1" type="ORF">KVT40_004591</name>
</gene>
<dbReference type="EMBL" id="JAESVG020000005">
    <property type="protein sequence ID" value="KAG8627108.1"/>
    <property type="molecule type" value="Genomic_DNA"/>
</dbReference>
<accession>A0A8K0L2Q3</accession>
<evidence type="ECO:0000313" key="1">
    <source>
        <dbReference type="EMBL" id="KAG8627108.1"/>
    </source>
</evidence>
<reference evidence="1" key="1">
    <citation type="submission" date="2021-07" db="EMBL/GenBank/DDBJ databases">
        <title>Elsinoe batatas strain:CRI-CJ2 Genome sequencing and assembly.</title>
        <authorList>
            <person name="Huang L."/>
        </authorList>
    </citation>
    <scope>NUCLEOTIDE SEQUENCE</scope>
    <source>
        <strain evidence="1">CRI-CJ2</strain>
    </source>
</reference>
<proteinExistence type="predicted"/>
<organism evidence="1 2">
    <name type="scientific">Elsinoe batatas</name>
    <dbReference type="NCBI Taxonomy" id="2601811"/>
    <lineage>
        <taxon>Eukaryota</taxon>
        <taxon>Fungi</taxon>
        <taxon>Dikarya</taxon>
        <taxon>Ascomycota</taxon>
        <taxon>Pezizomycotina</taxon>
        <taxon>Dothideomycetes</taxon>
        <taxon>Dothideomycetidae</taxon>
        <taxon>Myriangiales</taxon>
        <taxon>Elsinoaceae</taxon>
        <taxon>Elsinoe</taxon>
    </lineage>
</organism>
<dbReference type="AlphaFoldDB" id="A0A8K0L2Q3"/>
<protein>
    <submittedName>
        <fullName evidence="1">Uncharacterized protein</fullName>
    </submittedName>
</protein>